<keyword evidence="4" id="KW-0378">Hydrolase</keyword>
<keyword evidence="5" id="KW-0460">Magnesium</keyword>
<name>A0A4Y2HZ95_ARAVE</name>
<dbReference type="SUPFAM" id="SSF53098">
    <property type="entry name" value="Ribonuclease H-like"/>
    <property type="match status" value="1"/>
</dbReference>
<evidence type="ECO:0000256" key="1">
    <source>
        <dbReference type="ARBA" id="ARBA00022722"/>
    </source>
</evidence>
<dbReference type="Pfam" id="PF00665">
    <property type="entry name" value="rve"/>
    <property type="match status" value="1"/>
</dbReference>
<evidence type="ECO:0000256" key="5">
    <source>
        <dbReference type="ARBA" id="ARBA00022842"/>
    </source>
</evidence>
<dbReference type="Gene3D" id="3.30.420.10">
    <property type="entry name" value="Ribonuclease H-like superfamily/Ribonuclease H"/>
    <property type="match status" value="1"/>
</dbReference>
<dbReference type="Proteomes" id="UP000499080">
    <property type="component" value="Unassembled WGS sequence"/>
</dbReference>
<keyword evidence="12" id="KW-1185">Reference proteome</keyword>
<dbReference type="GO" id="GO:0004519">
    <property type="term" value="F:endonuclease activity"/>
    <property type="evidence" value="ECO:0007669"/>
    <property type="project" value="UniProtKB-KW"/>
</dbReference>
<feature type="domain" description="Integrase catalytic" evidence="10">
    <location>
        <begin position="4"/>
        <end position="112"/>
    </location>
</feature>
<keyword evidence="6" id="KW-0229">DNA integration</keyword>
<evidence type="ECO:0000256" key="8">
    <source>
        <dbReference type="ARBA" id="ARBA00022932"/>
    </source>
</evidence>
<dbReference type="GO" id="GO:0016787">
    <property type="term" value="F:hydrolase activity"/>
    <property type="evidence" value="ECO:0007669"/>
    <property type="project" value="UniProtKB-KW"/>
</dbReference>
<dbReference type="OrthoDB" id="413361at2759"/>
<keyword evidence="7" id="KW-0695">RNA-directed DNA polymerase</keyword>
<dbReference type="GO" id="GO:0003676">
    <property type="term" value="F:nucleic acid binding"/>
    <property type="evidence" value="ECO:0007669"/>
    <property type="project" value="InterPro"/>
</dbReference>
<evidence type="ECO:0000256" key="6">
    <source>
        <dbReference type="ARBA" id="ARBA00022908"/>
    </source>
</evidence>
<accession>A0A4Y2HZ95</accession>
<dbReference type="InterPro" id="IPR001584">
    <property type="entry name" value="Integrase_cat-core"/>
</dbReference>
<evidence type="ECO:0000256" key="4">
    <source>
        <dbReference type="ARBA" id="ARBA00022801"/>
    </source>
</evidence>
<dbReference type="GO" id="GO:0003964">
    <property type="term" value="F:RNA-directed DNA polymerase activity"/>
    <property type="evidence" value="ECO:0007669"/>
    <property type="project" value="UniProtKB-KW"/>
</dbReference>
<dbReference type="EMBL" id="BGPR01002266">
    <property type="protein sequence ID" value="GBM70680.1"/>
    <property type="molecule type" value="Genomic_DNA"/>
</dbReference>
<keyword evidence="8" id="KW-0548">Nucleotidyltransferase</keyword>
<proteinExistence type="predicted"/>
<reference evidence="11 12" key="1">
    <citation type="journal article" date="2019" name="Sci. Rep.">
        <title>Orb-weaving spider Araneus ventricosus genome elucidates the spidroin gene catalogue.</title>
        <authorList>
            <person name="Kono N."/>
            <person name="Nakamura H."/>
            <person name="Ohtoshi R."/>
            <person name="Moran D.A.P."/>
            <person name="Shinohara A."/>
            <person name="Yoshida Y."/>
            <person name="Fujiwara M."/>
            <person name="Mori M."/>
            <person name="Tomita M."/>
            <person name="Arakawa K."/>
        </authorList>
    </citation>
    <scope>NUCLEOTIDE SEQUENCE [LARGE SCALE GENOMIC DNA]</scope>
</reference>
<dbReference type="GO" id="GO:0003887">
    <property type="term" value="F:DNA-directed DNA polymerase activity"/>
    <property type="evidence" value="ECO:0007669"/>
    <property type="project" value="UniProtKB-KW"/>
</dbReference>
<keyword evidence="8" id="KW-0808">Transferase</keyword>
<dbReference type="InterPro" id="IPR012337">
    <property type="entry name" value="RNaseH-like_sf"/>
</dbReference>
<keyword evidence="8" id="KW-0239">DNA-directed DNA polymerase</keyword>
<evidence type="ECO:0000256" key="7">
    <source>
        <dbReference type="ARBA" id="ARBA00022918"/>
    </source>
</evidence>
<dbReference type="GO" id="GO:0015074">
    <property type="term" value="P:DNA integration"/>
    <property type="evidence" value="ECO:0007669"/>
    <property type="project" value="UniProtKB-KW"/>
</dbReference>
<dbReference type="GO" id="GO:0046872">
    <property type="term" value="F:metal ion binding"/>
    <property type="evidence" value="ECO:0007669"/>
    <property type="project" value="UniProtKB-KW"/>
</dbReference>
<organism evidence="11 12">
    <name type="scientific">Araneus ventricosus</name>
    <name type="common">Orbweaver spider</name>
    <name type="synonym">Epeira ventricosa</name>
    <dbReference type="NCBI Taxonomy" id="182803"/>
    <lineage>
        <taxon>Eukaryota</taxon>
        <taxon>Metazoa</taxon>
        <taxon>Ecdysozoa</taxon>
        <taxon>Arthropoda</taxon>
        <taxon>Chelicerata</taxon>
        <taxon>Arachnida</taxon>
        <taxon>Araneae</taxon>
        <taxon>Araneomorphae</taxon>
        <taxon>Entelegynae</taxon>
        <taxon>Araneoidea</taxon>
        <taxon>Araneidae</taxon>
        <taxon>Araneus</taxon>
    </lineage>
</organism>
<evidence type="ECO:0000313" key="11">
    <source>
        <dbReference type="EMBL" id="GBM70680.1"/>
    </source>
</evidence>
<evidence type="ECO:0000313" key="12">
    <source>
        <dbReference type="Proteomes" id="UP000499080"/>
    </source>
</evidence>
<evidence type="ECO:0000256" key="2">
    <source>
        <dbReference type="ARBA" id="ARBA00022723"/>
    </source>
</evidence>
<protein>
    <recommendedName>
        <fullName evidence="10">Integrase catalytic domain-containing protein</fullName>
    </recommendedName>
</protein>
<dbReference type="InterPro" id="IPR039537">
    <property type="entry name" value="Retrotran_Ty1/copia-like"/>
</dbReference>
<dbReference type="InterPro" id="IPR036397">
    <property type="entry name" value="RNaseH_sf"/>
</dbReference>
<dbReference type="AlphaFoldDB" id="A0A4Y2HZ95"/>
<keyword evidence="9" id="KW-0233">DNA recombination</keyword>
<dbReference type="PANTHER" id="PTHR42648:SF11">
    <property type="entry name" value="TRANSPOSON TY4-P GAG-POL POLYPROTEIN"/>
    <property type="match status" value="1"/>
</dbReference>
<evidence type="ECO:0000256" key="9">
    <source>
        <dbReference type="ARBA" id="ARBA00023172"/>
    </source>
</evidence>
<keyword evidence="2" id="KW-0479">Metal-binding</keyword>
<keyword evidence="3" id="KW-0255">Endonuclease</keyword>
<comment type="caution">
    <text evidence="11">The sequence shown here is derived from an EMBL/GenBank/DDBJ whole genome shotgun (WGS) entry which is preliminary data.</text>
</comment>
<dbReference type="PANTHER" id="PTHR42648">
    <property type="entry name" value="TRANSPOSASE, PUTATIVE-RELATED"/>
    <property type="match status" value="1"/>
</dbReference>
<gene>
    <name evidence="11" type="ORF">AVEN_270787_1</name>
</gene>
<evidence type="ECO:0000256" key="3">
    <source>
        <dbReference type="ARBA" id="ARBA00022759"/>
    </source>
</evidence>
<evidence type="ECO:0000259" key="10">
    <source>
        <dbReference type="PROSITE" id="PS50994"/>
    </source>
</evidence>
<sequence length="112" mass="12817">MQHKPSYPGQLVHANVCGPTPEMFLGGNRYFFAFKDDCSKYRTVYLIKEKSEVKEMLSRLLSEMKNAGYMLKELLTDGGGEFGNSEVHQIIQKEGLSHRISMPYTPEQNRVI</sequence>
<dbReference type="GO" id="GO:0006310">
    <property type="term" value="P:DNA recombination"/>
    <property type="evidence" value="ECO:0007669"/>
    <property type="project" value="UniProtKB-KW"/>
</dbReference>
<keyword evidence="1" id="KW-0540">Nuclease</keyword>
<dbReference type="PROSITE" id="PS50994">
    <property type="entry name" value="INTEGRASE"/>
    <property type="match status" value="1"/>
</dbReference>